<evidence type="ECO:0000313" key="2">
    <source>
        <dbReference type="Proteomes" id="UP000027138"/>
    </source>
</evidence>
<dbReference type="EMBL" id="KK914302">
    <property type="protein sequence ID" value="KDP42368.1"/>
    <property type="molecule type" value="Genomic_DNA"/>
</dbReference>
<organism evidence="1 2">
    <name type="scientific">Jatropha curcas</name>
    <name type="common">Barbados nut</name>
    <dbReference type="NCBI Taxonomy" id="180498"/>
    <lineage>
        <taxon>Eukaryota</taxon>
        <taxon>Viridiplantae</taxon>
        <taxon>Streptophyta</taxon>
        <taxon>Embryophyta</taxon>
        <taxon>Tracheophyta</taxon>
        <taxon>Spermatophyta</taxon>
        <taxon>Magnoliopsida</taxon>
        <taxon>eudicotyledons</taxon>
        <taxon>Gunneridae</taxon>
        <taxon>Pentapetalae</taxon>
        <taxon>rosids</taxon>
        <taxon>fabids</taxon>
        <taxon>Malpighiales</taxon>
        <taxon>Euphorbiaceae</taxon>
        <taxon>Crotonoideae</taxon>
        <taxon>Jatropheae</taxon>
        <taxon>Jatropha</taxon>
    </lineage>
</organism>
<accession>A0A067L566</accession>
<name>A0A067L566_JATCU</name>
<reference evidence="1 2" key="1">
    <citation type="journal article" date="2014" name="PLoS ONE">
        <title>Global Analysis of Gene Expression Profiles in Physic Nut (Jatropha curcas L.) Seedlings Exposed to Salt Stress.</title>
        <authorList>
            <person name="Zhang L."/>
            <person name="Zhang C."/>
            <person name="Wu P."/>
            <person name="Chen Y."/>
            <person name="Li M."/>
            <person name="Jiang H."/>
            <person name="Wu G."/>
        </authorList>
    </citation>
    <scope>NUCLEOTIDE SEQUENCE [LARGE SCALE GENOMIC DNA]</scope>
    <source>
        <strain evidence="2">cv. GZQX0401</strain>
        <tissue evidence="1">Young leaves</tissue>
    </source>
</reference>
<evidence type="ECO:0000313" key="1">
    <source>
        <dbReference type="EMBL" id="KDP42368.1"/>
    </source>
</evidence>
<keyword evidence="2" id="KW-1185">Reference proteome</keyword>
<proteinExistence type="predicted"/>
<sequence>MPTLYIDLLRLMRRSPISCPLDKLVTLQAGNSPKSLLRRLPAMAASLFSTGSSIQQRRGTRRSTGNRSRLLSMRTVVGNGEMSLEIEEPGLMKETAPIRVAGALFV</sequence>
<protein>
    <submittedName>
        <fullName evidence="1">Uncharacterized protein</fullName>
    </submittedName>
</protein>
<dbReference type="AlphaFoldDB" id="A0A067L566"/>
<dbReference type="Proteomes" id="UP000027138">
    <property type="component" value="Unassembled WGS sequence"/>
</dbReference>
<gene>
    <name evidence="1" type="ORF">JCGZ_01944</name>
</gene>